<protein>
    <recommendedName>
        <fullName evidence="3">SGNH/GDSL hydrolase family protein</fullName>
    </recommendedName>
</protein>
<evidence type="ECO:0000313" key="2">
    <source>
        <dbReference type="Proteomes" id="UP000003860"/>
    </source>
</evidence>
<reference evidence="1" key="2">
    <citation type="submission" date="2011-01" db="EMBL/GenBank/DDBJ databases">
        <title>The Non-contiguous Finished genome of Clostridium papyrosolvens.</title>
        <authorList>
            <person name="Lucas S."/>
            <person name="Copeland A."/>
            <person name="Lapidus A."/>
            <person name="Cheng J.-F."/>
            <person name="Goodwin L."/>
            <person name="Pitluck S."/>
            <person name="Misra M."/>
            <person name="Chertkov O."/>
            <person name="Detter J.C."/>
            <person name="Han C."/>
            <person name="Tapia R."/>
            <person name="Land M."/>
            <person name="Hauser L."/>
            <person name="Kyrpides N."/>
            <person name="Ivanova N."/>
            <person name="Pagani I."/>
            <person name="Mouttaki H."/>
            <person name="He Z."/>
            <person name="Zhou J."/>
            <person name="Hemme C.L."/>
            <person name="Woyke T."/>
        </authorList>
    </citation>
    <scope>NUCLEOTIDE SEQUENCE [LARGE SCALE GENOMIC DNA]</scope>
    <source>
        <strain evidence="1">DSM 2782</strain>
    </source>
</reference>
<dbReference type="STRING" id="588581.Cpap_3263"/>
<dbReference type="InterPro" id="IPR036514">
    <property type="entry name" value="SGNH_hydro_sf"/>
</dbReference>
<dbReference type="AlphaFoldDB" id="F1TA97"/>
<gene>
    <name evidence="1" type="ORF">Cpap_3263</name>
</gene>
<dbReference type="Gene3D" id="3.40.50.1110">
    <property type="entry name" value="SGNH hydrolase"/>
    <property type="match status" value="1"/>
</dbReference>
<evidence type="ECO:0000313" key="1">
    <source>
        <dbReference type="EMBL" id="EGD48839.1"/>
    </source>
</evidence>
<keyword evidence="2" id="KW-1185">Reference proteome</keyword>
<accession>F1TA97</accession>
<name>F1TA97_9FIRM</name>
<dbReference type="eggNOG" id="COG2755">
    <property type="taxonomic scope" value="Bacteria"/>
</dbReference>
<evidence type="ECO:0008006" key="3">
    <source>
        <dbReference type="Google" id="ProtNLM"/>
    </source>
</evidence>
<sequence>MQYKNVIKFISFLIGLLILLNVSSYLFAPKNKAEEGTYKRVKGFLSEPKNTMDYLAIGDSECKSSISPMEIWKEYGYAGYNCGVSAQHLRDTYYLLEELLKNQSPKVVLLETNSFARNFSLYNEFLNITDRITKKFFPVFEYHNRWQNLSVYKMKNTNSKGNSSSIMFKGLHYSTTVKPYTKGSYIKRTEKVKEIKKIPMFYLNEIVNLCNKKDIKLILYCAPSPLCWSSQKHNATADFAIKNGLPFIDLNLLNDDLGIDWSRDTRDKGDHLNYYGAKKVTSYIGAYLSAHTNLKDHRKEKSYALWNKTLEEYLKLTKQSKG</sequence>
<dbReference type="Proteomes" id="UP000003860">
    <property type="component" value="Unassembled WGS sequence"/>
</dbReference>
<dbReference type="SUPFAM" id="SSF52266">
    <property type="entry name" value="SGNH hydrolase"/>
    <property type="match status" value="1"/>
</dbReference>
<comment type="caution">
    <text evidence="1">The sequence shown here is derived from an EMBL/GenBank/DDBJ whole genome shotgun (WGS) entry which is preliminary data.</text>
</comment>
<dbReference type="EMBL" id="ACXX02000003">
    <property type="protein sequence ID" value="EGD48839.1"/>
    <property type="molecule type" value="Genomic_DNA"/>
</dbReference>
<organism evidence="1 2">
    <name type="scientific">Ruminiclostridium papyrosolvens DSM 2782</name>
    <dbReference type="NCBI Taxonomy" id="588581"/>
    <lineage>
        <taxon>Bacteria</taxon>
        <taxon>Bacillati</taxon>
        <taxon>Bacillota</taxon>
        <taxon>Clostridia</taxon>
        <taxon>Eubacteriales</taxon>
        <taxon>Oscillospiraceae</taxon>
        <taxon>Ruminiclostridium</taxon>
    </lineage>
</organism>
<dbReference type="RefSeq" id="WP_004618159.1">
    <property type="nucleotide sequence ID" value="NZ_ACXX02000003.1"/>
</dbReference>
<dbReference type="OrthoDB" id="9796702at2"/>
<proteinExistence type="predicted"/>
<reference evidence="1" key="1">
    <citation type="submission" date="2009-07" db="EMBL/GenBank/DDBJ databases">
        <authorList>
            <consortium name="US DOE Joint Genome Institute (JGI-PGF)"/>
            <person name="Lucas S."/>
            <person name="Copeland A."/>
            <person name="Lapidus A."/>
            <person name="Glavina del Rio T."/>
            <person name="Tice H."/>
            <person name="Bruce D."/>
            <person name="Goodwin L."/>
            <person name="Pitluck S."/>
            <person name="Larimer F."/>
            <person name="Land M.L."/>
            <person name="Mouttaki H."/>
            <person name="He Z."/>
            <person name="Zhou J."/>
            <person name="Hemme C.L."/>
        </authorList>
    </citation>
    <scope>NUCLEOTIDE SEQUENCE [LARGE SCALE GENOMIC DNA]</scope>
    <source>
        <strain evidence="1">DSM 2782</strain>
    </source>
</reference>